<name>A0ABW8ID60_9GAMM</name>
<organism evidence="2 3">
    <name type="scientific">Dyella humi</name>
    <dbReference type="NCBI Taxonomy" id="1770547"/>
    <lineage>
        <taxon>Bacteria</taxon>
        <taxon>Pseudomonadati</taxon>
        <taxon>Pseudomonadota</taxon>
        <taxon>Gammaproteobacteria</taxon>
        <taxon>Lysobacterales</taxon>
        <taxon>Rhodanobacteraceae</taxon>
        <taxon>Dyella</taxon>
    </lineage>
</organism>
<evidence type="ECO:0000313" key="3">
    <source>
        <dbReference type="Proteomes" id="UP001620409"/>
    </source>
</evidence>
<sequence>MQMKSTRALALFLLLGGVNVLAMAQDTMPAPAQMRPHSLDAAIAKGVVNARMSLFSVTDQKHVFDTIAGLDPGMIYVTYVGVWGTIRQQDLNSAGRIADKLQQLVPHTILGGGVNESVSLSIPPQRLNCGGQLGTKTFSPTAMIDPRQRALGDTAWLDLANPTARDYYLCVGTELIDRGYTLIGFPEHENLIAHASSKTEAIENFVSLLQVLRKYGAEKGRVIYFSGDPATDATVKQIDFYYVPARFYHLTFAQKYQNKVLRPGVGVGYSYSLSPARVRDVLATAPKHARVFFYVDNWDAKQDDLRRFMELDSDNRRYLLITSAQTAHQNGAYFIPPMLHCVDCIPAAAVGDKCEIRADGKTEYDAVACGDIPTIKRVLAEQR</sequence>
<proteinExistence type="predicted"/>
<evidence type="ECO:0000313" key="2">
    <source>
        <dbReference type="EMBL" id="MFK2853099.1"/>
    </source>
</evidence>
<protein>
    <submittedName>
        <fullName evidence="2">Uncharacterized protein</fullName>
    </submittedName>
</protein>
<comment type="caution">
    <text evidence="2">The sequence shown here is derived from an EMBL/GenBank/DDBJ whole genome shotgun (WGS) entry which is preliminary data.</text>
</comment>
<gene>
    <name evidence="2" type="ORF">ISP18_00640</name>
</gene>
<keyword evidence="1" id="KW-0732">Signal</keyword>
<keyword evidence="3" id="KW-1185">Reference proteome</keyword>
<evidence type="ECO:0000256" key="1">
    <source>
        <dbReference type="SAM" id="SignalP"/>
    </source>
</evidence>
<feature type="signal peptide" evidence="1">
    <location>
        <begin position="1"/>
        <end position="24"/>
    </location>
</feature>
<dbReference type="EMBL" id="JADIKI010000020">
    <property type="protein sequence ID" value="MFK2853099.1"/>
    <property type="molecule type" value="Genomic_DNA"/>
</dbReference>
<accession>A0ABW8ID60</accession>
<dbReference type="RefSeq" id="WP_380016013.1">
    <property type="nucleotide sequence ID" value="NZ_JADIKI010000020.1"/>
</dbReference>
<dbReference type="Proteomes" id="UP001620409">
    <property type="component" value="Unassembled WGS sequence"/>
</dbReference>
<feature type="chain" id="PRO_5046953233" evidence="1">
    <location>
        <begin position="25"/>
        <end position="383"/>
    </location>
</feature>
<reference evidence="2 3" key="1">
    <citation type="submission" date="2020-10" db="EMBL/GenBank/DDBJ databases">
        <title>Phylogeny of dyella-like bacteria.</title>
        <authorList>
            <person name="Fu J."/>
        </authorList>
    </citation>
    <scope>NUCLEOTIDE SEQUENCE [LARGE SCALE GENOMIC DNA]</scope>
    <source>
        <strain evidence="2 3">DHG40</strain>
    </source>
</reference>